<dbReference type="InterPro" id="IPR001138">
    <property type="entry name" value="Zn2Cys6_DnaBD"/>
</dbReference>
<dbReference type="InterPro" id="IPR007219">
    <property type="entry name" value="XnlR_reg_dom"/>
</dbReference>
<keyword evidence="2" id="KW-0479">Metal-binding</keyword>
<organism evidence="7 8">
    <name type="scientific">Trichoderma arundinaceum</name>
    <dbReference type="NCBI Taxonomy" id="490622"/>
    <lineage>
        <taxon>Eukaryota</taxon>
        <taxon>Fungi</taxon>
        <taxon>Dikarya</taxon>
        <taxon>Ascomycota</taxon>
        <taxon>Pezizomycotina</taxon>
        <taxon>Sordariomycetes</taxon>
        <taxon>Hypocreomycetidae</taxon>
        <taxon>Hypocreales</taxon>
        <taxon>Hypocreaceae</taxon>
        <taxon>Trichoderma</taxon>
    </lineage>
</organism>
<dbReference type="STRING" id="490622.A0A395NS54"/>
<keyword evidence="4" id="KW-0804">Transcription</keyword>
<dbReference type="Pfam" id="PF04082">
    <property type="entry name" value="Fungal_trans"/>
    <property type="match status" value="1"/>
</dbReference>
<dbReference type="PANTHER" id="PTHR47338">
    <property type="entry name" value="ZN(II)2CYS6 TRANSCRIPTION FACTOR (EUROFUNG)-RELATED"/>
    <property type="match status" value="1"/>
</dbReference>
<dbReference type="OrthoDB" id="4685598at2759"/>
<dbReference type="GO" id="GO:0006351">
    <property type="term" value="P:DNA-templated transcription"/>
    <property type="evidence" value="ECO:0007669"/>
    <property type="project" value="InterPro"/>
</dbReference>
<dbReference type="GO" id="GO:0003677">
    <property type="term" value="F:DNA binding"/>
    <property type="evidence" value="ECO:0007669"/>
    <property type="project" value="InterPro"/>
</dbReference>
<evidence type="ECO:0000256" key="3">
    <source>
        <dbReference type="ARBA" id="ARBA00023015"/>
    </source>
</evidence>
<gene>
    <name evidence="7" type="ORF">TARUN_3426</name>
</gene>
<sequence>MDDYPQLSRFRFAAKSGVAFPFFLLPPFSVAPVLAPRASRESRGTYPLASLSLPHLHLLSAHSPTSWVLLRTHTERFVFNSGQVFVCLWPLHPHILRLSHASPIPHQGTWIRLSRTTQKALCRHHTALPRLCRLQISADGPQQIPVTVAAHVGYASFAASPGASEEAFSNNRLQKGSPEQRPLTAILKRCSGDLPKCKRCEAANLVCEYTPTRRRFTNVRFNGPKVEDQVSTLLQPLKAEENAAISPTSSSSTGIPSYILESANLQAEDMLLRRDVILTHLDAYFDFLYMVPSLGFLHPEVTYRDVQENRFPPAQAAAVCSVTSFFVNPGPAGREFGRKCSQQVEMHIYRNIYKFSESALFLFALNILFNILDGSHAKVWQCFGVASRLMIGLQLNWDVSSHHSTFIQQECLRRIAWQLFSLDRLLAGGYEEYISCRAENMKIRLPCNEIAFRENRPVVAERLHDRPSRCSPALGLHGIQILLVDLRHRIQVATKKLAVPSGSAMASLEPSKVMEDVAALQSELTRFHVSIHDELRLTDQSMARYAASEQWRGYCFFHTHMAVSHIDLYRFSLPGPRNPASIDILRKLPPDFIARCQKQAVAHALSLARFLDAIKIETDRMPNPGTPKLVGDYSTAHMATQCIRVLLIALQYNLYENLGDTTAPVWRGTETSEAQIKSLIDTIMEITEDWSEIFDMAKQAHDCNKMMVEDFYKNGRILDRGNAAIMTGQEPAEDKFLFGSDVLIERMNIPDMKNEQRSRAANMPVSDWWMGPSTTQQASSKSASPLTAPYHSPELGFDGDHGPPGVPLFLAQARNVSMGTSDIYDAETAAGMQTSEVLTMMPNNYQIMQTEVLSGNSGMPMLRIDDSIPDQAIYRQDAPPPPVQPQPYIPPQQGMMMNGYVPPYPGSHAGAPAYAQQNNFG</sequence>
<protein>
    <submittedName>
        <fullName evidence="7">Transcriptional regulatory</fullName>
    </submittedName>
</protein>
<dbReference type="GO" id="GO:0005634">
    <property type="term" value="C:nucleus"/>
    <property type="evidence" value="ECO:0007669"/>
    <property type="project" value="UniProtKB-SubCell"/>
</dbReference>
<comment type="subcellular location">
    <subcellularLocation>
        <location evidence="1">Nucleus</location>
    </subcellularLocation>
</comment>
<accession>A0A395NS54</accession>
<dbReference type="CDD" id="cd12148">
    <property type="entry name" value="fungal_TF_MHR"/>
    <property type="match status" value="1"/>
</dbReference>
<feature type="domain" description="Xylanolytic transcriptional activator regulatory" evidence="6">
    <location>
        <begin position="281"/>
        <end position="477"/>
    </location>
</feature>
<evidence type="ECO:0000256" key="1">
    <source>
        <dbReference type="ARBA" id="ARBA00004123"/>
    </source>
</evidence>
<comment type="caution">
    <text evidence="7">The sequence shown here is derived from an EMBL/GenBank/DDBJ whole genome shotgun (WGS) entry which is preliminary data.</text>
</comment>
<evidence type="ECO:0000259" key="6">
    <source>
        <dbReference type="Pfam" id="PF04082"/>
    </source>
</evidence>
<keyword evidence="3" id="KW-0805">Transcription regulation</keyword>
<reference evidence="7 8" key="1">
    <citation type="journal article" date="2018" name="PLoS Pathog.">
        <title>Evolution of structural diversity of trichothecenes, a family of toxins produced by plant pathogenic and entomopathogenic fungi.</title>
        <authorList>
            <person name="Proctor R.H."/>
            <person name="McCormick S.P."/>
            <person name="Kim H.S."/>
            <person name="Cardoza R.E."/>
            <person name="Stanley A.M."/>
            <person name="Lindo L."/>
            <person name="Kelly A."/>
            <person name="Brown D.W."/>
            <person name="Lee T."/>
            <person name="Vaughan M.M."/>
            <person name="Alexander N.J."/>
            <person name="Busman M."/>
            <person name="Gutierrez S."/>
        </authorList>
    </citation>
    <scope>NUCLEOTIDE SEQUENCE [LARGE SCALE GENOMIC DNA]</scope>
    <source>
        <strain evidence="7 8">IBT 40837</strain>
    </source>
</reference>
<evidence type="ECO:0000256" key="2">
    <source>
        <dbReference type="ARBA" id="ARBA00022723"/>
    </source>
</evidence>
<dbReference type="InterPro" id="IPR036864">
    <property type="entry name" value="Zn2-C6_fun-type_DNA-bd_sf"/>
</dbReference>
<dbReference type="AlphaFoldDB" id="A0A395NS54"/>
<dbReference type="CDD" id="cd00067">
    <property type="entry name" value="GAL4"/>
    <property type="match status" value="1"/>
</dbReference>
<dbReference type="PANTHER" id="PTHR47338:SF7">
    <property type="entry name" value="ZN(II)2CYS6 TRANSCRIPTION FACTOR (EUROFUNG)"/>
    <property type="match status" value="1"/>
</dbReference>
<name>A0A395NS54_TRIAR</name>
<dbReference type="GO" id="GO:0008270">
    <property type="term" value="F:zinc ion binding"/>
    <property type="evidence" value="ECO:0007669"/>
    <property type="project" value="InterPro"/>
</dbReference>
<evidence type="ECO:0000313" key="7">
    <source>
        <dbReference type="EMBL" id="RFU78859.1"/>
    </source>
</evidence>
<dbReference type="InterPro" id="IPR050815">
    <property type="entry name" value="TF_fung"/>
</dbReference>
<dbReference type="GO" id="GO:0000981">
    <property type="term" value="F:DNA-binding transcription factor activity, RNA polymerase II-specific"/>
    <property type="evidence" value="ECO:0007669"/>
    <property type="project" value="InterPro"/>
</dbReference>
<evidence type="ECO:0000256" key="4">
    <source>
        <dbReference type="ARBA" id="ARBA00023163"/>
    </source>
</evidence>
<evidence type="ECO:0000313" key="8">
    <source>
        <dbReference type="Proteomes" id="UP000266272"/>
    </source>
</evidence>
<keyword evidence="5" id="KW-0539">Nucleus</keyword>
<dbReference type="Proteomes" id="UP000266272">
    <property type="component" value="Unassembled WGS sequence"/>
</dbReference>
<dbReference type="EMBL" id="PXOA01000193">
    <property type="protein sequence ID" value="RFU78859.1"/>
    <property type="molecule type" value="Genomic_DNA"/>
</dbReference>
<dbReference type="Gene3D" id="4.10.240.10">
    <property type="entry name" value="Zn(2)-C6 fungal-type DNA-binding domain"/>
    <property type="match status" value="1"/>
</dbReference>
<evidence type="ECO:0000256" key="5">
    <source>
        <dbReference type="ARBA" id="ARBA00023242"/>
    </source>
</evidence>
<keyword evidence="8" id="KW-1185">Reference proteome</keyword>
<proteinExistence type="predicted"/>